<dbReference type="RefSeq" id="WP_368392576.1">
    <property type="nucleotide sequence ID" value="NZ_JBFRYC010000010.1"/>
</dbReference>
<protein>
    <submittedName>
        <fullName evidence="3">Diguanylate cyclase</fullName>
        <ecNumber evidence="3">2.7.7.65</ecNumber>
    </submittedName>
</protein>
<gene>
    <name evidence="3" type="ORF">AB4874_14930</name>
</gene>
<dbReference type="GO" id="GO:0052621">
    <property type="term" value="F:diguanylate cyclase activity"/>
    <property type="evidence" value="ECO:0007669"/>
    <property type="project" value="UniProtKB-EC"/>
</dbReference>
<dbReference type="Proteomes" id="UP001557465">
    <property type="component" value="Unassembled WGS sequence"/>
</dbReference>
<accession>A0ABV3TMX7</accession>
<dbReference type="EMBL" id="JBFRYC010000010">
    <property type="protein sequence ID" value="MEX1662929.1"/>
    <property type="molecule type" value="Genomic_DNA"/>
</dbReference>
<dbReference type="InterPro" id="IPR029787">
    <property type="entry name" value="Nucleotide_cyclase"/>
</dbReference>
<evidence type="ECO:0000313" key="3">
    <source>
        <dbReference type="EMBL" id="MEX1662929.1"/>
    </source>
</evidence>
<comment type="caution">
    <text evidence="3">The sequence shown here is derived from an EMBL/GenBank/DDBJ whole genome shotgun (WGS) entry which is preliminary data.</text>
</comment>
<dbReference type="SUPFAM" id="SSF55073">
    <property type="entry name" value="Nucleotide cyclase"/>
    <property type="match status" value="1"/>
</dbReference>
<dbReference type="InterPro" id="IPR043128">
    <property type="entry name" value="Rev_trsase/Diguanyl_cyclase"/>
</dbReference>
<name>A0ABV3TMX7_9RHOB</name>
<dbReference type="PROSITE" id="PS50887">
    <property type="entry name" value="GGDEF"/>
    <property type="match status" value="1"/>
</dbReference>
<proteinExistence type="predicted"/>
<dbReference type="PANTHER" id="PTHR46663">
    <property type="entry name" value="DIGUANYLATE CYCLASE DGCT-RELATED"/>
    <property type="match status" value="1"/>
</dbReference>
<reference evidence="3 4" key="1">
    <citation type="journal article" date="2011" name="Int. J. Syst. Evol. Microbiol.">
        <title>Zhongshania antarctica gen. nov., sp. nov. and Zhongshania guokunii sp. nov., gammaproteobacteria respectively isolated from coastal attached (fast) ice and surface seawater of the Antarctic.</title>
        <authorList>
            <person name="Li H.J."/>
            <person name="Zhang X.Y."/>
            <person name="Chen C.X."/>
            <person name="Zhang Y.J."/>
            <person name="Gao Z.M."/>
            <person name="Yu Y."/>
            <person name="Chen X.L."/>
            <person name="Chen B."/>
            <person name="Zhang Y.Z."/>
        </authorList>
    </citation>
    <scope>NUCLEOTIDE SEQUENCE [LARGE SCALE GENOMIC DNA]</scope>
    <source>
        <strain evidence="3 4">15-R06ZXC-3</strain>
    </source>
</reference>
<dbReference type="InterPro" id="IPR000160">
    <property type="entry name" value="GGDEF_dom"/>
</dbReference>
<keyword evidence="3" id="KW-0548">Nucleotidyltransferase</keyword>
<dbReference type="CDD" id="cd01949">
    <property type="entry name" value="GGDEF"/>
    <property type="match status" value="1"/>
</dbReference>
<dbReference type="Gene3D" id="3.30.70.270">
    <property type="match status" value="1"/>
</dbReference>
<dbReference type="InterPro" id="IPR052163">
    <property type="entry name" value="DGC-Regulatory_Protein"/>
</dbReference>
<feature type="coiled-coil region" evidence="1">
    <location>
        <begin position="196"/>
        <end position="223"/>
    </location>
</feature>
<keyword evidence="3" id="KW-0808">Transferase</keyword>
<evidence type="ECO:0000259" key="2">
    <source>
        <dbReference type="PROSITE" id="PS50887"/>
    </source>
</evidence>
<organism evidence="3 4">
    <name type="scientific">Thioclava arctica</name>
    <dbReference type="NCBI Taxonomy" id="3238301"/>
    <lineage>
        <taxon>Bacteria</taxon>
        <taxon>Pseudomonadati</taxon>
        <taxon>Pseudomonadota</taxon>
        <taxon>Alphaproteobacteria</taxon>
        <taxon>Rhodobacterales</taxon>
        <taxon>Paracoccaceae</taxon>
        <taxon>Thioclava</taxon>
    </lineage>
</organism>
<evidence type="ECO:0000256" key="1">
    <source>
        <dbReference type="SAM" id="Coils"/>
    </source>
</evidence>
<dbReference type="NCBIfam" id="TIGR00254">
    <property type="entry name" value="GGDEF"/>
    <property type="match status" value="1"/>
</dbReference>
<sequence>MNELQPHTCEGDAVPSTSAKAASDAVAKLFGSEHEFRLSLPMLGALLPMFLWVDLQGKIRAMGPTLHKVLGGQALLDQPFSRHFRVGRRQDRIEPCAEAEGCDRTAVGGKTRVGDCGASLLTIANERMVHLTLISQPAIGLRGEAFALGPAGKHGTLINLSFGFDLQEAVATFALTERDFSPADLAMELLYLQEAKSLVMQELRALTERLDAARKQAETQALTDPLTRLANRRAMEGALAQAIAGAAQGGAPFTLIQIDLDYFKSVNDTLGHAAGDYVLLAAARILHEEMRAGDLAGRMGGDEFLLLLRGVMTPEQVKHLAARIIDRLQEPKWHEGRECLISGSLGVVMSLDYSPPEMERMLVDADTATYAAKEAGRGCCLMYRELDGVET</sequence>
<dbReference type="Pfam" id="PF00990">
    <property type="entry name" value="GGDEF"/>
    <property type="match status" value="1"/>
</dbReference>
<keyword evidence="4" id="KW-1185">Reference proteome</keyword>
<dbReference type="SMART" id="SM00267">
    <property type="entry name" value="GGDEF"/>
    <property type="match status" value="1"/>
</dbReference>
<evidence type="ECO:0000313" key="4">
    <source>
        <dbReference type="Proteomes" id="UP001557465"/>
    </source>
</evidence>
<dbReference type="PANTHER" id="PTHR46663:SF4">
    <property type="entry name" value="DIGUANYLATE CYCLASE DGCT-RELATED"/>
    <property type="match status" value="1"/>
</dbReference>
<keyword evidence="1" id="KW-0175">Coiled coil</keyword>
<feature type="domain" description="GGDEF" evidence="2">
    <location>
        <begin position="251"/>
        <end position="385"/>
    </location>
</feature>
<dbReference type="EC" id="2.7.7.65" evidence="3"/>